<dbReference type="EC" id="5.2.1.8" evidence="2 4"/>
<dbReference type="Gene3D" id="1.10.287.460">
    <property type="entry name" value="Peptidyl-prolyl cis-trans isomerase, FKBP-type, N-terminal domain"/>
    <property type="match status" value="1"/>
</dbReference>
<sequence length="418" mass="46440">MLAGAGTAYAAGDNQGASDEGIPGVLKYAQQYQREKGISSGEQKRQTSSERSEVTGSSELRRRLTMREQELRQLKKENQSLRGRLETLSVAVQKVDEDKERLIAEQKSTLNGSKKQNDERVRKAEKAQEVLSQQVSELKQQLARANSGNKTTTEQMEKEKAELLSSLNVLKKEMAEMPLVTPELLKTESVQLTYAAGVMLGRDILNIQAAQQQLGLKTDNRVLLAGIRDALNRKVLLNESMLDSALQKAEEVAQKARQVVIREQKKAGTAYLEKFRKQKGVKQAESGFWYRTEYAGDGEFIRGDDTLVDVVVTEKLTDGTVVEDMDARGRVISQVLGEYPPVFREALMLMKNHGTMELVAPPELAYGDEGYPPRVPPGATMIYTLRVEDVKPAAENVQRASPEPDKKTTEKGAEGDNK</sequence>
<dbReference type="InterPro" id="IPR000774">
    <property type="entry name" value="PPIase_FKBP_N"/>
</dbReference>
<evidence type="ECO:0000256" key="3">
    <source>
        <dbReference type="ARBA" id="ARBA00023110"/>
    </source>
</evidence>
<proteinExistence type="predicted"/>
<feature type="region of interest" description="Disordered" evidence="5">
    <location>
        <begin position="106"/>
        <end position="126"/>
    </location>
</feature>
<dbReference type="EMBL" id="CP057906">
    <property type="protein sequence ID" value="QMO43762.1"/>
    <property type="molecule type" value="Genomic_DNA"/>
</dbReference>
<evidence type="ECO:0000256" key="1">
    <source>
        <dbReference type="ARBA" id="ARBA00000971"/>
    </source>
</evidence>
<dbReference type="Proteomes" id="UP000531916">
    <property type="component" value="Unassembled WGS sequence"/>
</dbReference>
<gene>
    <name evidence="7" type="ORF">E5H86_23465</name>
    <name evidence="8" type="ORF">HVW43_20980</name>
</gene>
<dbReference type="Gene3D" id="3.10.50.40">
    <property type="match status" value="1"/>
</dbReference>
<comment type="catalytic activity">
    <reaction evidence="1 4">
        <text>[protein]-peptidylproline (omega=180) = [protein]-peptidylproline (omega=0)</text>
        <dbReference type="Rhea" id="RHEA:16237"/>
        <dbReference type="Rhea" id="RHEA-COMP:10747"/>
        <dbReference type="Rhea" id="RHEA-COMP:10748"/>
        <dbReference type="ChEBI" id="CHEBI:83833"/>
        <dbReference type="ChEBI" id="CHEBI:83834"/>
        <dbReference type="EC" id="5.2.1.8"/>
    </reaction>
</comment>
<dbReference type="EMBL" id="AASEPP010000055">
    <property type="protein sequence ID" value="EFC2248706.1"/>
    <property type="molecule type" value="Genomic_DNA"/>
</dbReference>
<dbReference type="Proteomes" id="UP000514754">
    <property type="component" value="Chromosome"/>
</dbReference>
<dbReference type="SUPFAM" id="SSF54534">
    <property type="entry name" value="FKBP-like"/>
    <property type="match status" value="1"/>
</dbReference>
<organism evidence="7 10">
    <name type="scientific">Escherichia coli</name>
    <dbReference type="NCBI Taxonomy" id="562"/>
    <lineage>
        <taxon>Bacteria</taxon>
        <taxon>Pseudomonadati</taxon>
        <taxon>Pseudomonadota</taxon>
        <taxon>Gammaproteobacteria</taxon>
        <taxon>Enterobacterales</taxon>
        <taxon>Enterobacteriaceae</taxon>
        <taxon>Escherichia</taxon>
    </lineage>
</organism>
<evidence type="ECO:0000256" key="5">
    <source>
        <dbReference type="SAM" id="MobiDB-lite"/>
    </source>
</evidence>
<protein>
    <recommendedName>
        <fullName evidence="2 4">peptidylprolyl isomerase</fullName>
        <ecNumber evidence="2 4">5.2.1.8</ecNumber>
    </recommendedName>
</protein>
<accession>A0A795V9Z7</accession>
<feature type="domain" description="PPIase FKBP-type" evidence="6">
    <location>
        <begin position="305"/>
        <end position="391"/>
    </location>
</feature>
<keyword evidence="3 4" id="KW-0697">Rotamase</keyword>
<evidence type="ECO:0000313" key="10">
    <source>
        <dbReference type="Proteomes" id="UP000531916"/>
    </source>
</evidence>
<feature type="compositionally biased region" description="Basic and acidic residues" evidence="5">
    <location>
        <begin position="33"/>
        <end position="75"/>
    </location>
</feature>
<dbReference type="AlphaFoldDB" id="A0A795V9Z7"/>
<dbReference type="InterPro" id="IPR046357">
    <property type="entry name" value="PPIase_dom_sf"/>
</dbReference>
<evidence type="ECO:0000313" key="9">
    <source>
        <dbReference type="Proteomes" id="UP000514754"/>
    </source>
</evidence>
<evidence type="ECO:0000256" key="4">
    <source>
        <dbReference type="PROSITE-ProRule" id="PRU00277"/>
    </source>
</evidence>
<reference evidence="8 9" key="2">
    <citation type="submission" date="2020-06" db="EMBL/GenBank/DDBJ databases">
        <title>REHAB project genomes.</title>
        <authorList>
            <person name="Shaw L.P."/>
        </authorList>
    </citation>
    <scope>NUCLEOTIDE SEQUENCE [LARGE SCALE GENOMIC DNA]</scope>
    <source>
        <strain evidence="8 9">RHB10-C12</strain>
    </source>
</reference>
<dbReference type="InterPro" id="IPR001179">
    <property type="entry name" value="PPIase_FKBP_dom"/>
</dbReference>
<feature type="compositionally biased region" description="Basic and acidic residues" evidence="5">
    <location>
        <begin position="402"/>
        <end position="418"/>
    </location>
</feature>
<feature type="region of interest" description="Disordered" evidence="5">
    <location>
        <begin position="393"/>
        <end position="418"/>
    </location>
</feature>
<dbReference type="GO" id="GO:0003755">
    <property type="term" value="F:peptidyl-prolyl cis-trans isomerase activity"/>
    <property type="evidence" value="ECO:0007669"/>
    <property type="project" value="UniProtKB-KW"/>
</dbReference>
<reference evidence="7 10" key="1">
    <citation type="submission" date="2019-04" db="EMBL/GenBank/DDBJ databases">
        <authorList>
            <consortium name="NARMS: The National Antimicrobial Resistance Monitoring System"/>
        </authorList>
    </citation>
    <scope>NUCLEOTIDE SEQUENCE [LARGE SCALE GENOMIC DNA]</scope>
    <source>
        <strain evidence="7 10">FSIS11919500</strain>
    </source>
</reference>
<keyword evidence="4 7" id="KW-0413">Isomerase</keyword>
<name>A0A795V9Z7_ECOLX</name>
<feature type="compositionally biased region" description="Basic and acidic residues" evidence="5">
    <location>
        <begin position="115"/>
        <end position="126"/>
    </location>
</feature>
<evidence type="ECO:0000313" key="7">
    <source>
        <dbReference type="EMBL" id="EFC2248706.1"/>
    </source>
</evidence>
<evidence type="ECO:0000256" key="2">
    <source>
        <dbReference type="ARBA" id="ARBA00013194"/>
    </source>
</evidence>
<dbReference type="Pfam" id="PF00254">
    <property type="entry name" value="FKBP_C"/>
    <property type="match status" value="1"/>
</dbReference>
<evidence type="ECO:0000313" key="8">
    <source>
        <dbReference type="EMBL" id="QMO43762.1"/>
    </source>
</evidence>
<dbReference type="Pfam" id="PF01346">
    <property type="entry name" value="FKBP_N"/>
    <property type="match status" value="1"/>
</dbReference>
<dbReference type="PROSITE" id="PS50059">
    <property type="entry name" value="FKBP_PPIASE"/>
    <property type="match status" value="1"/>
</dbReference>
<dbReference type="InterPro" id="IPR036944">
    <property type="entry name" value="PPIase_FKBP_N_sf"/>
</dbReference>
<dbReference type="GO" id="GO:0006457">
    <property type="term" value="P:protein folding"/>
    <property type="evidence" value="ECO:0007669"/>
    <property type="project" value="InterPro"/>
</dbReference>
<feature type="region of interest" description="Disordered" evidence="5">
    <location>
        <begin position="1"/>
        <end position="75"/>
    </location>
</feature>
<evidence type="ECO:0000259" key="6">
    <source>
        <dbReference type="PROSITE" id="PS50059"/>
    </source>
</evidence>